<evidence type="ECO:0000256" key="6">
    <source>
        <dbReference type="SAM" id="Phobius"/>
    </source>
</evidence>
<keyword evidence="10" id="KW-1185">Reference proteome</keyword>
<comment type="caution">
    <text evidence="8">The sequence shown here is derived from an EMBL/GenBank/DDBJ whole genome shotgun (WGS) entry which is preliminary data.</text>
</comment>
<dbReference type="RefSeq" id="WP_067565232.1">
    <property type="nucleotide sequence ID" value="NZ_LSUQ01000032.1"/>
</dbReference>
<keyword evidence="4 6" id="KW-1133">Transmembrane helix</keyword>
<feature type="transmembrane region" description="Helical" evidence="6">
    <location>
        <begin position="93"/>
        <end position="114"/>
    </location>
</feature>
<protein>
    <submittedName>
        <fullName evidence="8">CidA/LrgA family protein</fullName>
    </submittedName>
</protein>
<dbReference type="Pfam" id="PF03788">
    <property type="entry name" value="LrgA"/>
    <property type="match status" value="1"/>
</dbReference>
<gene>
    <name evidence="7" type="ORF">AYW79_10255</name>
    <name evidence="8" type="ORF">B2M26_02640</name>
</gene>
<dbReference type="STRING" id="1765683.B2M26_02640"/>
<keyword evidence="3 6" id="KW-0812">Transmembrane</keyword>
<evidence type="ECO:0000313" key="9">
    <source>
        <dbReference type="Proteomes" id="UP000077421"/>
    </source>
</evidence>
<reference evidence="7 9" key="1">
    <citation type="submission" date="2016-02" db="EMBL/GenBank/DDBJ databases">
        <title>Draft genome sequence of Acidibacillus ferrooxidans SLC66.</title>
        <authorList>
            <person name="Oliveira G."/>
            <person name="Nancucheo I."/>
            <person name="Dall'Agnol H."/>
            <person name="Johnson B."/>
            <person name="Oliveira R."/>
            <person name="Nunes G.L."/>
            <person name="Tzotzos G."/>
            <person name="Orellana S.C."/>
            <person name="Salim A.C."/>
            <person name="Araujo F.M."/>
        </authorList>
    </citation>
    <scope>NUCLEOTIDE SEQUENCE [LARGE SCALE GENOMIC DNA]</scope>
    <source>
        <strain evidence="7 9">SLC66</strain>
    </source>
</reference>
<dbReference type="PANTHER" id="PTHR33931">
    <property type="entry name" value="HOLIN-LIKE PROTEIN CIDA-RELATED"/>
    <property type="match status" value="1"/>
</dbReference>
<evidence type="ECO:0000256" key="3">
    <source>
        <dbReference type="ARBA" id="ARBA00022692"/>
    </source>
</evidence>
<evidence type="ECO:0000313" key="10">
    <source>
        <dbReference type="Proteomes" id="UP000190229"/>
    </source>
</evidence>
<keyword evidence="5 6" id="KW-0472">Membrane</keyword>
<organism evidence="8 10">
    <name type="scientific">Ferroacidibacillus organovorans</name>
    <dbReference type="NCBI Taxonomy" id="1765683"/>
    <lineage>
        <taxon>Bacteria</taxon>
        <taxon>Bacillati</taxon>
        <taxon>Bacillota</taxon>
        <taxon>Bacilli</taxon>
        <taxon>Bacillales</taxon>
        <taxon>Alicyclobacillaceae</taxon>
        <taxon>Ferroacidibacillus</taxon>
    </lineage>
</organism>
<reference evidence="8 10" key="2">
    <citation type="submission" date="2017-02" db="EMBL/GenBank/DDBJ databases">
        <title>Draft genome of Acidibacillus ferrooxidans Huett2.</title>
        <authorList>
            <person name="Schopf S."/>
        </authorList>
    </citation>
    <scope>NUCLEOTIDE SEQUENCE [LARGE SCALE GENOMIC DNA]</scope>
    <source>
        <strain evidence="8 10">Huett2</strain>
    </source>
</reference>
<dbReference type="Proteomes" id="UP000190229">
    <property type="component" value="Unassembled WGS sequence"/>
</dbReference>
<dbReference type="OrthoDB" id="3176438at2"/>
<dbReference type="EMBL" id="MWPS01000005">
    <property type="protein sequence ID" value="OPG17243.1"/>
    <property type="molecule type" value="Genomic_DNA"/>
</dbReference>
<dbReference type="EMBL" id="LSUQ01000032">
    <property type="protein sequence ID" value="OAG93500.1"/>
    <property type="molecule type" value="Genomic_DNA"/>
</dbReference>
<feature type="transmembrane region" description="Helical" evidence="6">
    <location>
        <begin position="7"/>
        <end position="27"/>
    </location>
</feature>
<dbReference type="GO" id="GO:0005886">
    <property type="term" value="C:plasma membrane"/>
    <property type="evidence" value="ECO:0007669"/>
    <property type="project" value="UniProtKB-SubCell"/>
</dbReference>
<evidence type="ECO:0000256" key="2">
    <source>
        <dbReference type="ARBA" id="ARBA00022475"/>
    </source>
</evidence>
<feature type="transmembrane region" description="Helical" evidence="6">
    <location>
        <begin position="61"/>
        <end position="81"/>
    </location>
</feature>
<comment type="subcellular location">
    <subcellularLocation>
        <location evidence="1">Cell membrane</location>
        <topology evidence="1">Multi-pass membrane protein</topology>
    </subcellularLocation>
</comment>
<dbReference type="InterPro" id="IPR005538">
    <property type="entry name" value="LrgA/CidA"/>
</dbReference>
<sequence length="125" mass="13833">MTPVKKILRTSFQIILIWAFSLIGSWLSKRFSLPIPGSLIGMALLFIALKKNWLPVRFVDAGSSFLLGQLLLFFIPSAVGIVNEGALIRQDGWQMLLIIGVSTLLVMLMTGFVAERVARSKAVRT</sequence>
<keyword evidence="2" id="KW-1003">Cell membrane</keyword>
<dbReference type="AlphaFoldDB" id="A0A162TC43"/>
<evidence type="ECO:0000256" key="5">
    <source>
        <dbReference type="ARBA" id="ARBA00023136"/>
    </source>
</evidence>
<feature type="transmembrane region" description="Helical" evidence="6">
    <location>
        <begin position="33"/>
        <end position="49"/>
    </location>
</feature>
<dbReference type="Proteomes" id="UP000077421">
    <property type="component" value="Unassembled WGS sequence"/>
</dbReference>
<evidence type="ECO:0000256" key="4">
    <source>
        <dbReference type="ARBA" id="ARBA00022989"/>
    </source>
</evidence>
<accession>A0A162TC43</accession>
<evidence type="ECO:0000313" key="7">
    <source>
        <dbReference type="EMBL" id="OAG93500.1"/>
    </source>
</evidence>
<proteinExistence type="predicted"/>
<dbReference type="PANTHER" id="PTHR33931:SF2">
    <property type="entry name" value="HOLIN-LIKE PROTEIN CIDA"/>
    <property type="match status" value="1"/>
</dbReference>
<name>A0A162TC43_9BACL</name>
<evidence type="ECO:0000313" key="8">
    <source>
        <dbReference type="EMBL" id="OPG17243.1"/>
    </source>
</evidence>
<evidence type="ECO:0000256" key="1">
    <source>
        <dbReference type="ARBA" id="ARBA00004651"/>
    </source>
</evidence>
<dbReference type="NCBIfam" id="NF002460">
    <property type="entry name" value="PRK01658.1"/>
    <property type="match status" value="1"/>
</dbReference>